<dbReference type="Gene3D" id="3.40.50.1820">
    <property type="entry name" value="alpha/beta hydrolase"/>
    <property type="match status" value="1"/>
</dbReference>
<evidence type="ECO:0000256" key="4">
    <source>
        <dbReference type="ARBA" id="ARBA00023098"/>
    </source>
</evidence>
<evidence type="ECO:0000256" key="3">
    <source>
        <dbReference type="ARBA" id="ARBA00022963"/>
    </source>
</evidence>
<comment type="similarity">
    <text evidence="1 5">Belongs to the AB hydrolase superfamily. Lipase family.</text>
</comment>
<evidence type="ECO:0000256" key="2">
    <source>
        <dbReference type="ARBA" id="ARBA00022801"/>
    </source>
</evidence>
<dbReference type="GO" id="GO:0016042">
    <property type="term" value="P:lipid catabolic process"/>
    <property type="evidence" value="ECO:0007669"/>
    <property type="project" value="UniProtKB-UniRule"/>
</dbReference>
<reference evidence="7" key="1">
    <citation type="submission" date="2022-03" db="EMBL/GenBank/DDBJ databases">
        <title>A functionally conserved STORR gene fusion in Papaver species that diverged 16.8 million years ago.</title>
        <authorList>
            <person name="Catania T."/>
        </authorList>
    </citation>
    <scope>NUCLEOTIDE SEQUENCE</scope>
    <source>
        <strain evidence="7">S-191538</strain>
    </source>
</reference>
<sequence>MGSIARRWRELNGQDYWKNLIDPLDIDLRVNILHYGEMAQATYDTFNNQKASKFLGRSLYHKGNMFSKVWLPKHSKMYEVTRFIYATSKLWAGASNMMGFVAVATDEGKAELGRREIVIAWRGTVRPRDWLNDLDIVPVPASPIFGGTISSTDKPDEPKVYHGSLSIYMSTNPLSRFNKSSARDQVLAEVKRLVEAFKNEEISITVTGHSLGGALGTLNAADIVANEYNKSKERNKSSPVTAIVFASPRVGDDNFKRVISGMEDLRLLRICNTLDIVPHWPLVGYSDPGVELTIDTHKSPYLKGPGDFSSWHNLEAHLHGVAGSQGSNGGFKLEVCRDLALINKKTNNLKDQYLIPESWWCEQNNGMVQNSDGSWKFLDNEVADE</sequence>
<keyword evidence="2 5" id="KW-0378">Hydrolase</keyword>
<dbReference type="GO" id="GO:0008970">
    <property type="term" value="F:phospholipase A1 activity"/>
    <property type="evidence" value="ECO:0007669"/>
    <property type="project" value="UniProtKB-UniRule"/>
</dbReference>
<dbReference type="AlphaFoldDB" id="A0AA42AWP0"/>
<dbReference type="EMBL" id="JAJJMA010244589">
    <property type="protein sequence ID" value="MCL7043257.1"/>
    <property type="molecule type" value="Genomic_DNA"/>
</dbReference>
<dbReference type="Pfam" id="PF01764">
    <property type="entry name" value="Lipase_3"/>
    <property type="match status" value="1"/>
</dbReference>
<comment type="function">
    <text evidence="5">Acylhydrolase that catalyzes the hydrolysis of phospholipids at the sn-1 position.</text>
</comment>
<dbReference type="Proteomes" id="UP001177140">
    <property type="component" value="Unassembled WGS sequence"/>
</dbReference>
<dbReference type="InterPro" id="IPR029058">
    <property type="entry name" value="AB_hydrolase_fold"/>
</dbReference>
<keyword evidence="3 5" id="KW-0442">Lipid degradation</keyword>
<evidence type="ECO:0000256" key="5">
    <source>
        <dbReference type="RuleBase" id="RU367093"/>
    </source>
</evidence>
<comment type="caution">
    <text evidence="7">The sequence shown here is derived from an EMBL/GenBank/DDBJ whole genome shotgun (WGS) entry which is preliminary data.</text>
</comment>
<name>A0AA42AWP0_PAPNU</name>
<dbReference type="SUPFAM" id="SSF53474">
    <property type="entry name" value="alpha/beta-Hydrolases"/>
    <property type="match status" value="1"/>
</dbReference>
<evidence type="ECO:0000259" key="6">
    <source>
        <dbReference type="Pfam" id="PF01764"/>
    </source>
</evidence>
<dbReference type="InterPro" id="IPR033556">
    <property type="entry name" value="PLA"/>
</dbReference>
<evidence type="ECO:0000313" key="8">
    <source>
        <dbReference type="Proteomes" id="UP001177140"/>
    </source>
</evidence>
<dbReference type="CDD" id="cd00519">
    <property type="entry name" value="Lipase_3"/>
    <property type="match status" value="1"/>
</dbReference>
<proteinExistence type="inferred from homology"/>
<organism evidence="7 8">
    <name type="scientific">Papaver nudicaule</name>
    <name type="common">Iceland poppy</name>
    <dbReference type="NCBI Taxonomy" id="74823"/>
    <lineage>
        <taxon>Eukaryota</taxon>
        <taxon>Viridiplantae</taxon>
        <taxon>Streptophyta</taxon>
        <taxon>Embryophyta</taxon>
        <taxon>Tracheophyta</taxon>
        <taxon>Spermatophyta</taxon>
        <taxon>Magnoliopsida</taxon>
        <taxon>Ranunculales</taxon>
        <taxon>Papaveraceae</taxon>
        <taxon>Papaveroideae</taxon>
        <taxon>Papaver</taxon>
    </lineage>
</organism>
<accession>A0AA42AWP0</accession>
<dbReference type="EC" id="3.1.1.-" evidence="5"/>
<gene>
    <name evidence="7" type="ORF">MKW94_003278</name>
</gene>
<dbReference type="InterPro" id="IPR002921">
    <property type="entry name" value="Fungal_lipase-type"/>
</dbReference>
<keyword evidence="8" id="KW-1185">Reference proteome</keyword>
<evidence type="ECO:0000256" key="1">
    <source>
        <dbReference type="ARBA" id="ARBA00010701"/>
    </source>
</evidence>
<dbReference type="GO" id="GO:0005737">
    <property type="term" value="C:cytoplasm"/>
    <property type="evidence" value="ECO:0007669"/>
    <property type="project" value="UniProtKB-ARBA"/>
</dbReference>
<dbReference type="FunFam" id="3.40.50.1820:FF:000065">
    <property type="entry name" value="Phospholipase A1-II 3"/>
    <property type="match status" value="1"/>
</dbReference>
<evidence type="ECO:0000313" key="7">
    <source>
        <dbReference type="EMBL" id="MCL7043257.1"/>
    </source>
</evidence>
<protein>
    <recommendedName>
        <fullName evidence="5">Phospholipase A1</fullName>
        <ecNumber evidence="5">3.1.1.-</ecNumber>
    </recommendedName>
</protein>
<keyword evidence="4 5" id="KW-0443">Lipid metabolism</keyword>
<dbReference type="PANTHER" id="PTHR31828:SF1">
    <property type="entry name" value="PHOSPHOLIPASE A1-IIGAMMA"/>
    <property type="match status" value="1"/>
</dbReference>
<feature type="domain" description="Fungal lipase-type" evidence="6">
    <location>
        <begin position="118"/>
        <end position="282"/>
    </location>
</feature>
<dbReference type="PANTHER" id="PTHR31828">
    <property type="entry name" value="PHOSPHOLIPASE A1-IIGAMMA"/>
    <property type="match status" value="1"/>
</dbReference>